<proteinExistence type="predicted"/>
<feature type="region of interest" description="Disordered" evidence="1">
    <location>
        <begin position="15"/>
        <end position="77"/>
    </location>
</feature>
<dbReference type="Proteomes" id="UP000712281">
    <property type="component" value="Unassembled WGS sequence"/>
</dbReference>
<evidence type="ECO:0000313" key="2">
    <source>
        <dbReference type="EMBL" id="KAF2537218.1"/>
    </source>
</evidence>
<evidence type="ECO:0000313" key="3">
    <source>
        <dbReference type="EMBL" id="KAF2572264.1"/>
    </source>
</evidence>
<feature type="compositionally biased region" description="Polar residues" evidence="1">
    <location>
        <begin position="20"/>
        <end position="42"/>
    </location>
</feature>
<comment type="caution">
    <text evidence="3">The sequence shown here is derived from an EMBL/GenBank/DDBJ whole genome shotgun (WGS) entry which is preliminary data.</text>
</comment>
<gene>
    <name evidence="2" type="ORF">F2Q68_00023481</name>
    <name evidence="3" type="ORF">F2Q70_00006811</name>
</gene>
<accession>A0A8S9IR20</accession>
<protein>
    <submittedName>
        <fullName evidence="3">Uncharacterized protein</fullName>
    </submittedName>
</protein>
<dbReference type="EMBL" id="QGKY02001015">
    <property type="protein sequence ID" value="KAF2572264.1"/>
    <property type="molecule type" value="Genomic_DNA"/>
</dbReference>
<evidence type="ECO:0000256" key="1">
    <source>
        <dbReference type="SAM" id="MobiDB-lite"/>
    </source>
</evidence>
<feature type="compositionally biased region" description="Low complexity" evidence="1">
    <location>
        <begin position="43"/>
        <end position="67"/>
    </location>
</feature>
<dbReference type="EMBL" id="QGKW02002228">
    <property type="protein sequence ID" value="KAF2537218.1"/>
    <property type="molecule type" value="Genomic_DNA"/>
</dbReference>
<name>A0A8S9IR20_BRACR</name>
<reference evidence="3" key="1">
    <citation type="submission" date="2019-12" db="EMBL/GenBank/DDBJ databases">
        <title>Genome sequencing and annotation of Brassica cretica.</title>
        <authorList>
            <person name="Studholme D.J."/>
            <person name="Sarris P.F."/>
        </authorList>
    </citation>
    <scope>NUCLEOTIDE SEQUENCE</scope>
    <source>
        <strain evidence="2">PFS-001/15</strain>
        <strain evidence="3">PFS-102/07</strain>
        <tissue evidence="3">Leaf</tissue>
    </source>
</reference>
<dbReference type="AlphaFoldDB" id="A0A8S9IR20"/>
<sequence>MGNIFSYFTTGWGSNVPPATETTTVQPRSHSATKTKTTTVQPRSHSQSVVNQSVSSASRSYYSAHSSPRTESYRGGARASTSYIRTIMGPNGTTVSFPIDKVPSLFDPKPSGLKCYKAVQEQHQ</sequence>
<organism evidence="3">
    <name type="scientific">Brassica cretica</name>
    <name type="common">Mustard</name>
    <dbReference type="NCBI Taxonomy" id="69181"/>
    <lineage>
        <taxon>Eukaryota</taxon>
        <taxon>Viridiplantae</taxon>
        <taxon>Streptophyta</taxon>
        <taxon>Embryophyta</taxon>
        <taxon>Tracheophyta</taxon>
        <taxon>Spermatophyta</taxon>
        <taxon>Magnoliopsida</taxon>
        <taxon>eudicotyledons</taxon>
        <taxon>Gunneridae</taxon>
        <taxon>Pentapetalae</taxon>
        <taxon>rosids</taxon>
        <taxon>malvids</taxon>
        <taxon>Brassicales</taxon>
        <taxon>Brassicaceae</taxon>
        <taxon>Brassiceae</taxon>
        <taxon>Brassica</taxon>
    </lineage>
</organism>